<dbReference type="Pfam" id="PF00589">
    <property type="entry name" value="Phage_integrase"/>
    <property type="match status" value="1"/>
</dbReference>
<protein>
    <submittedName>
        <fullName evidence="8">Tyrosine-type recombinase/integrase</fullName>
    </submittedName>
</protein>
<evidence type="ECO:0000313" key="9">
    <source>
        <dbReference type="Proteomes" id="UP001596395"/>
    </source>
</evidence>
<dbReference type="Proteomes" id="UP001596395">
    <property type="component" value="Unassembled WGS sequence"/>
</dbReference>
<reference evidence="8 9" key="1">
    <citation type="journal article" date="2019" name="Int. J. Syst. Evol. Microbiol.">
        <title>The Global Catalogue of Microorganisms (GCM) 10K type strain sequencing project: providing services to taxonomists for standard genome sequencing and annotation.</title>
        <authorList>
            <consortium name="The Broad Institute Genomics Platform"/>
            <consortium name="The Broad Institute Genome Sequencing Center for Infectious Disease"/>
            <person name="Wu L."/>
            <person name="Ma J."/>
        </authorList>
    </citation>
    <scope>NUCLEOTIDE SEQUENCE [LARGE SCALE GENOMIC DNA]</scope>
    <source>
        <strain evidence="8 9">GX26</strain>
    </source>
</reference>
<dbReference type="InterPro" id="IPR002104">
    <property type="entry name" value="Integrase_catalytic"/>
</dbReference>
<dbReference type="PROSITE" id="PS51900">
    <property type="entry name" value="CB"/>
    <property type="match status" value="1"/>
</dbReference>
<evidence type="ECO:0000259" key="6">
    <source>
        <dbReference type="PROSITE" id="PS51898"/>
    </source>
</evidence>
<evidence type="ECO:0000313" key="8">
    <source>
        <dbReference type="EMBL" id="MFC6954619.1"/>
    </source>
</evidence>
<dbReference type="InterPro" id="IPR013762">
    <property type="entry name" value="Integrase-like_cat_sf"/>
</dbReference>
<feature type="region of interest" description="Disordered" evidence="5">
    <location>
        <begin position="377"/>
        <end position="419"/>
    </location>
</feature>
<keyword evidence="9" id="KW-1185">Reference proteome</keyword>
<dbReference type="GO" id="GO:0006310">
    <property type="term" value="P:DNA recombination"/>
    <property type="evidence" value="ECO:0007669"/>
    <property type="project" value="UniProtKB-KW"/>
</dbReference>
<dbReference type="EMBL" id="JBHSXN010000003">
    <property type="protein sequence ID" value="MFC6954619.1"/>
    <property type="molecule type" value="Genomic_DNA"/>
</dbReference>
<dbReference type="Gene3D" id="1.10.150.130">
    <property type="match status" value="1"/>
</dbReference>
<feature type="compositionally biased region" description="Basic and acidic residues" evidence="5">
    <location>
        <begin position="392"/>
        <end position="419"/>
    </location>
</feature>
<keyword evidence="3" id="KW-0233">DNA recombination</keyword>
<evidence type="ECO:0000256" key="1">
    <source>
        <dbReference type="ARBA" id="ARBA00022908"/>
    </source>
</evidence>
<dbReference type="InterPro" id="IPR010998">
    <property type="entry name" value="Integrase_recombinase_N"/>
</dbReference>
<dbReference type="GO" id="GO:0003677">
    <property type="term" value="F:DNA binding"/>
    <property type="evidence" value="ECO:0007669"/>
    <property type="project" value="UniProtKB-UniRule"/>
</dbReference>
<dbReference type="RefSeq" id="WP_336351557.1">
    <property type="nucleotide sequence ID" value="NZ_JAZAQL010000003.1"/>
</dbReference>
<dbReference type="InterPro" id="IPR044068">
    <property type="entry name" value="CB"/>
</dbReference>
<feature type="domain" description="Tyr recombinase" evidence="6">
    <location>
        <begin position="119"/>
        <end position="373"/>
    </location>
</feature>
<evidence type="ECO:0000256" key="3">
    <source>
        <dbReference type="ARBA" id="ARBA00023172"/>
    </source>
</evidence>
<dbReference type="PANTHER" id="PTHR30349">
    <property type="entry name" value="PHAGE INTEGRASE-RELATED"/>
    <property type="match status" value="1"/>
</dbReference>
<evidence type="ECO:0000259" key="7">
    <source>
        <dbReference type="PROSITE" id="PS51900"/>
    </source>
</evidence>
<dbReference type="Gene3D" id="1.10.443.10">
    <property type="entry name" value="Intergrase catalytic core"/>
    <property type="match status" value="1"/>
</dbReference>
<dbReference type="PANTHER" id="PTHR30349:SF41">
    <property type="entry name" value="INTEGRASE_RECOMBINASE PROTEIN MJ0367-RELATED"/>
    <property type="match status" value="1"/>
</dbReference>
<organism evidence="8 9">
    <name type="scientific">Halorubellus litoreus</name>
    <dbReference type="NCBI Taxonomy" id="755308"/>
    <lineage>
        <taxon>Archaea</taxon>
        <taxon>Methanobacteriati</taxon>
        <taxon>Methanobacteriota</taxon>
        <taxon>Stenosarchaea group</taxon>
        <taxon>Halobacteria</taxon>
        <taxon>Halobacteriales</taxon>
        <taxon>Halorubellaceae</taxon>
        <taxon>Halorubellus</taxon>
    </lineage>
</organism>
<dbReference type="SUPFAM" id="SSF56349">
    <property type="entry name" value="DNA breaking-rejoining enzymes"/>
    <property type="match status" value="1"/>
</dbReference>
<gene>
    <name evidence="8" type="ORF">ACFQGB_17275</name>
</gene>
<dbReference type="InterPro" id="IPR050090">
    <property type="entry name" value="Tyrosine_recombinase_XerCD"/>
</dbReference>
<evidence type="ECO:0000256" key="5">
    <source>
        <dbReference type="SAM" id="MobiDB-lite"/>
    </source>
</evidence>
<sequence length="419" mass="46643">MGDDGTATPLEDAMAARVRRLEAGNYRRNNELVLDAFVAFQRARGVETLESVSATDCRRYAQHLADRVRDDDLAASSANTYYDVVRAFLGWCVRDGRIPENPADTLRATEDLPTDSGDADRQYWWPEEREAMFAALDATVDEANDAAGDAAGTDGARRATWDQLKAHRDRALFYTLGLSGARGAEVLRDPDDERRNGITWGDVDFDAGVVRVFGKTREHQTMQVMTPALERLERFRALLAPSSPDWPVFVSLHRPSLYATLREELGERGWREERIEERLDADGPLALARDEDVTPRAISLQGARSMMQRRCETADVHVDGEYLKPHGGRRGLGHQLYSEKAELAQEVLRHESVTTTHESYREVQAEQLREDAEAVLYGAGTASQSDTGTDSRSGEGTDSRTDTGTDSRTDTGTDSRTDD</sequence>
<dbReference type="PROSITE" id="PS51898">
    <property type="entry name" value="TYR_RECOMBINASE"/>
    <property type="match status" value="1"/>
</dbReference>
<feature type="domain" description="Core-binding (CB)" evidence="7">
    <location>
        <begin position="8"/>
        <end position="93"/>
    </location>
</feature>
<keyword evidence="2 4" id="KW-0238">DNA-binding</keyword>
<dbReference type="GO" id="GO:0015074">
    <property type="term" value="P:DNA integration"/>
    <property type="evidence" value="ECO:0007669"/>
    <property type="project" value="UniProtKB-KW"/>
</dbReference>
<comment type="caution">
    <text evidence="8">The sequence shown here is derived from an EMBL/GenBank/DDBJ whole genome shotgun (WGS) entry which is preliminary data.</text>
</comment>
<evidence type="ECO:0000256" key="4">
    <source>
        <dbReference type="PROSITE-ProRule" id="PRU01248"/>
    </source>
</evidence>
<accession>A0ABD5VGV5</accession>
<evidence type="ECO:0000256" key="2">
    <source>
        <dbReference type="ARBA" id="ARBA00023125"/>
    </source>
</evidence>
<feature type="compositionally biased region" description="Polar residues" evidence="5">
    <location>
        <begin position="381"/>
        <end position="391"/>
    </location>
</feature>
<proteinExistence type="predicted"/>
<dbReference type="InterPro" id="IPR011010">
    <property type="entry name" value="DNA_brk_join_enz"/>
</dbReference>
<name>A0ABD5VGV5_9EURY</name>
<dbReference type="CDD" id="cd00397">
    <property type="entry name" value="DNA_BRE_C"/>
    <property type="match status" value="1"/>
</dbReference>
<keyword evidence="1" id="KW-0229">DNA integration</keyword>
<dbReference type="AlphaFoldDB" id="A0ABD5VGV5"/>